<protein>
    <submittedName>
        <fullName evidence="2">DUF2254 domain-containing protein</fullName>
    </submittedName>
</protein>
<feature type="transmembrane region" description="Helical" evidence="1">
    <location>
        <begin position="20"/>
        <end position="42"/>
    </location>
</feature>
<accession>A0A8J8CGN1</accession>
<dbReference type="AlphaFoldDB" id="A0A8J8CGN1"/>
<dbReference type="InterPro" id="IPR018723">
    <property type="entry name" value="DUF2254_membrane"/>
</dbReference>
<keyword evidence="3" id="KW-1185">Reference proteome</keyword>
<evidence type="ECO:0000313" key="3">
    <source>
        <dbReference type="Proteomes" id="UP000646053"/>
    </source>
</evidence>
<gene>
    <name evidence="2" type="ORF">GS601_01215</name>
</gene>
<feature type="transmembrane region" description="Helical" evidence="1">
    <location>
        <begin position="140"/>
        <end position="160"/>
    </location>
</feature>
<reference evidence="2" key="1">
    <citation type="submission" date="2019-12" db="EMBL/GenBank/DDBJ databases">
        <title>High-Quality draft genome sequences of three cyanobacteria isolated from the limestone walls of the Old Cathedral of Coimbra.</title>
        <authorList>
            <person name="Tiago I."/>
            <person name="Soares F."/>
            <person name="Portugal A."/>
        </authorList>
    </citation>
    <scope>NUCLEOTIDE SEQUENCE</scope>
    <source>
        <strain evidence="2">A</strain>
    </source>
</reference>
<dbReference type="Proteomes" id="UP000646053">
    <property type="component" value="Unassembled WGS sequence"/>
</dbReference>
<dbReference type="RefSeq" id="WP_162421332.1">
    <property type="nucleotide sequence ID" value="NZ_WVIE01000001.1"/>
</dbReference>
<evidence type="ECO:0000256" key="1">
    <source>
        <dbReference type="SAM" id="Phobius"/>
    </source>
</evidence>
<dbReference type="EMBL" id="WVIE01000001">
    <property type="protein sequence ID" value="NDJ15918.1"/>
    <property type="molecule type" value="Genomic_DNA"/>
</dbReference>
<keyword evidence="1" id="KW-0812">Transmembrane</keyword>
<feature type="transmembrane region" description="Helical" evidence="1">
    <location>
        <begin position="109"/>
        <end position="128"/>
    </location>
</feature>
<organism evidence="2 3">
    <name type="scientific">Myxacorys almedinensis A</name>
    <dbReference type="NCBI Taxonomy" id="2690445"/>
    <lineage>
        <taxon>Bacteria</taxon>
        <taxon>Bacillati</taxon>
        <taxon>Cyanobacteriota</taxon>
        <taxon>Cyanophyceae</taxon>
        <taxon>Leptolyngbyales</taxon>
        <taxon>Leptolyngbyaceae</taxon>
        <taxon>Myxacorys</taxon>
        <taxon>Myxacorys almedinensis</taxon>
    </lineage>
</organism>
<sequence length="447" mass="49711">MKNVKLSKFWDSLRSSYWFLPSLMVGGAIALAVAMLTVDRAYETDLKQMGWLYSGGTDGARSMLSAIAGSMVSVAGTAFSITIVALQLASSSFGPRLLKNFMQDLGNQLVLGTFIGTFIYCLLVLRTIRGEDYDFFIPQVSITVGVVLAIVGVGVLIYFIHHASTIIQVSQVIANVGSDLDHAIDRLFPEKIGQPSPRQVSEIPQQFGAKSTPIYSTEKGYLQVIDDEQLMKTARQFDLLLRLETRPGQYLIQGSALASVYPSDRVDQALTEQINKAFVFGKERSEQQDVLFPVEQLVEIALRALSPGINDPFTAIRCVDRLSAGLCHLAQRNIPPSCRYDDDHNLRVLAEPVKFEEMVHCAFNSIRQYGKSDSMVTLRLLDAIALIATYAEQPKHQAALRHHAEMIRRSSREAMSEECDRAEVESHYQHALAALARAEPDRKLRQL</sequence>
<name>A0A8J8CGN1_9CYAN</name>
<keyword evidence="1" id="KW-1133">Transmembrane helix</keyword>
<dbReference type="Pfam" id="PF10011">
    <property type="entry name" value="DUF2254"/>
    <property type="match status" value="1"/>
</dbReference>
<proteinExistence type="predicted"/>
<keyword evidence="1" id="KW-0472">Membrane</keyword>
<feature type="transmembrane region" description="Helical" evidence="1">
    <location>
        <begin position="63"/>
        <end position="89"/>
    </location>
</feature>
<comment type="caution">
    <text evidence="2">The sequence shown here is derived from an EMBL/GenBank/DDBJ whole genome shotgun (WGS) entry which is preliminary data.</text>
</comment>
<evidence type="ECO:0000313" key="2">
    <source>
        <dbReference type="EMBL" id="NDJ15918.1"/>
    </source>
</evidence>